<accession>A0A2P6NHZ8</accession>
<dbReference type="Gene3D" id="1.25.40.20">
    <property type="entry name" value="Ankyrin repeat-containing domain"/>
    <property type="match status" value="1"/>
</dbReference>
<dbReference type="SUPFAM" id="SSF140860">
    <property type="entry name" value="Pseudo ankyrin repeat-like"/>
    <property type="match status" value="1"/>
</dbReference>
<dbReference type="InParanoid" id="A0A2P6NHZ8"/>
<dbReference type="Proteomes" id="UP000241769">
    <property type="component" value="Unassembled WGS sequence"/>
</dbReference>
<evidence type="ECO:0000259" key="1">
    <source>
        <dbReference type="PROSITE" id="PS50181"/>
    </source>
</evidence>
<reference evidence="2 3" key="1">
    <citation type="journal article" date="2018" name="Genome Biol. Evol.">
        <title>Multiple Roots of Fruiting Body Formation in Amoebozoa.</title>
        <authorList>
            <person name="Hillmann F."/>
            <person name="Forbes G."/>
            <person name="Novohradska S."/>
            <person name="Ferling I."/>
            <person name="Riege K."/>
            <person name="Groth M."/>
            <person name="Westermann M."/>
            <person name="Marz M."/>
            <person name="Spaller T."/>
            <person name="Winckler T."/>
            <person name="Schaap P."/>
            <person name="Glockner G."/>
        </authorList>
    </citation>
    <scope>NUCLEOTIDE SEQUENCE [LARGE SCALE GENOMIC DNA]</scope>
    <source>
        <strain evidence="2 3">Jena</strain>
    </source>
</reference>
<proteinExistence type="predicted"/>
<feature type="domain" description="F-box" evidence="1">
    <location>
        <begin position="508"/>
        <end position="558"/>
    </location>
</feature>
<gene>
    <name evidence="2" type="ORF">PROFUN_09134</name>
</gene>
<evidence type="ECO:0000313" key="3">
    <source>
        <dbReference type="Proteomes" id="UP000241769"/>
    </source>
</evidence>
<dbReference type="EMBL" id="MDYQ01000080">
    <property type="protein sequence ID" value="PRP83585.1"/>
    <property type="molecule type" value="Genomic_DNA"/>
</dbReference>
<evidence type="ECO:0000313" key="2">
    <source>
        <dbReference type="EMBL" id="PRP83585.1"/>
    </source>
</evidence>
<dbReference type="PROSITE" id="PS50181">
    <property type="entry name" value="FBOX"/>
    <property type="match status" value="1"/>
</dbReference>
<comment type="caution">
    <text evidence="2">The sequence shown here is derived from an EMBL/GenBank/DDBJ whole genome shotgun (WGS) entry which is preliminary data.</text>
</comment>
<dbReference type="AlphaFoldDB" id="A0A2P6NHZ8"/>
<dbReference type="InterPro" id="IPR001810">
    <property type="entry name" value="F-box_dom"/>
</dbReference>
<sequence length="966" mass="112161">MVYIGPDALKFIFSLVVEPMYDGTTDRAAFDPRTKPQKEAMRDYRSIHLVSKEWDQLAWSIFDFQRLPSYPILNSYHSRDTTCLKRLMSHPSAHCSPMTLIFLLIESRYKQLGEYDPAIQILLEHPQTDVSSDKHTSTVLWTAIRNPNFNGAKNSGIVLEACAHTGDLELLKYVISLPGVNVKDSLHLLEIATKLRHYAMMQYLMEETTAYVEVASLREALNNCDHHAIKLLIQHPNLTKEGLTTSLCHYAMRENGNDVSRLLSDHPDRYISERVFYSCVESTYNTLPSLQALERDQRGRAILTNDLKKQLLTRAIRNYKDVKLPLYKYMIADMKIQVEEEHVSLATGHHGLLSLFSLDFDLWVDHCVITAANGQWEDILNAAVSGRWNLGHRASNAVLLCAVRKNDLQRTREILKKLNVDSKLDENAAVVAALGAEVSEDVLKELLKSKKVDASVPEEKMKAETRMSSSAEKLKMMEKYQRDKSRGSFTTRGYTSMDDDHDLNPQMKTHLEDIPADVWNEILQFVRPSHLLPIHFASRFFQRLVETTLEDHNLHQRTLKFPCDTTTLVNWWMREIRKPCQHEKKQIAKLNDVELLKKVHTPQYYYISASNRLRDMSSPDPFSKAIIKHGDLRMFDVFYRIYMPLPVKDGWWTVHLFFCVKYNRRDLIDHLVHDPINGGANSVVILKNYSKTTVDYLQPNKRWLMNLTGRYAAYFGRIDILLYARDFGFDPYLFPSPVLLREDFCMYARAEGRVNVLFWLREKGFQIGHDTIYNTVENMETTLASFNDAESIACFDQLQSLGLSSSNLKQILHMACITGKKALILHLLNNGSGDHDLLEWFHKEKFEIHSHCIYVAVASGYPLMVRYIHLQLGQPLNLLECFQTASDVFKRQETRGMRWTHTCSDINYKCPTLRWLLMKKKGWKEEQVRDRFRDQKEITQHFYGEDLPLYTNPRRKKSFWNKLLGR</sequence>
<organism evidence="2 3">
    <name type="scientific">Planoprotostelium fungivorum</name>
    <dbReference type="NCBI Taxonomy" id="1890364"/>
    <lineage>
        <taxon>Eukaryota</taxon>
        <taxon>Amoebozoa</taxon>
        <taxon>Evosea</taxon>
        <taxon>Variosea</taxon>
        <taxon>Cavosteliida</taxon>
        <taxon>Cavosteliaceae</taxon>
        <taxon>Planoprotostelium</taxon>
    </lineage>
</organism>
<name>A0A2P6NHZ8_9EUKA</name>
<protein>
    <recommendedName>
        <fullName evidence="1">F-box domain-containing protein</fullName>
    </recommendedName>
</protein>
<keyword evidence="3" id="KW-1185">Reference proteome</keyword>
<dbReference type="InterPro" id="IPR036770">
    <property type="entry name" value="Ankyrin_rpt-contain_sf"/>
</dbReference>